<comment type="caution">
    <text evidence="1">The sequence shown here is derived from an EMBL/GenBank/DDBJ whole genome shotgun (WGS) entry which is preliminary data.</text>
</comment>
<organism evidence="1 2">
    <name type="scientific">Roseimicrobium gellanilyticum</name>
    <dbReference type="NCBI Taxonomy" id="748857"/>
    <lineage>
        <taxon>Bacteria</taxon>
        <taxon>Pseudomonadati</taxon>
        <taxon>Verrucomicrobiota</taxon>
        <taxon>Verrucomicrobiia</taxon>
        <taxon>Verrucomicrobiales</taxon>
        <taxon>Verrucomicrobiaceae</taxon>
        <taxon>Roseimicrobium</taxon>
    </lineage>
</organism>
<name>A0A366HLG1_9BACT</name>
<protein>
    <submittedName>
        <fullName evidence="1">Uncharacterized protein</fullName>
    </submittedName>
</protein>
<keyword evidence="2" id="KW-1185">Reference proteome</keyword>
<proteinExistence type="predicted"/>
<sequence>MMSLGIGGVASMLHYVSPGGWPAFTAMGAEPSAKGGLAFTVGDEETELPAFFGMPFEMAKAGFIAFLERPEMNGVFDWRED</sequence>
<dbReference type="EMBL" id="QNRR01000005">
    <property type="protein sequence ID" value="RBP43778.1"/>
    <property type="molecule type" value="Genomic_DNA"/>
</dbReference>
<reference evidence="1 2" key="1">
    <citation type="submission" date="2018-06" db="EMBL/GenBank/DDBJ databases">
        <title>Genomic Encyclopedia of Type Strains, Phase IV (KMG-IV): sequencing the most valuable type-strain genomes for metagenomic binning, comparative biology and taxonomic classification.</title>
        <authorList>
            <person name="Goeker M."/>
        </authorList>
    </citation>
    <scope>NUCLEOTIDE SEQUENCE [LARGE SCALE GENOMIC DNA]</scope>
    <source>
        <strain evidence="1 2">DSM 25532</strain>
    </source>
</reference>
<evidence type="ECO:0000313" key="2">
    <source>
        <dbReference type="Proteomes" id="UP000253426"/>
    </source>
</evidence>
<gene>
    <name evidence="1" type="ORF">DES53_105177</name>
</gene>
<accession>A0A366HLG1</accession>
<dbReference type="Proteomes" id="UP000253426">
    <property type="component" value="Unassembled WGS sequence"/>
</dbReference>
<evidence type="ECO:0000313" key="1">
    <source>
        <dbReference type="EMBL" id="RBP43778.1"/>
    </source>
</evidence>
<dbReference type="AlphaFoldDB" id="A0A366HLG1"/>